<dbReference type="EMBL" id="GL876976">
    <property type="protein sequence ID" value="KLU91223.1"/>
    <property type="molecule type" value="Genomic_DNA"/>
</dbReference>
<feature type="compositionally biased region" description="Basic and acidic residues" evidence="1">
    <location>
        <begin position="15"/>
        <end position="34"/>
    </location>
</feature>
<accession>A0A0H2U4Z2</accession>
<feature type="region of interest" description="Disordered" evidence="1">
    <location>
        <begin position="1"/>
        <end position="51"/>
    </location>
</feature>
<proteinExistence type="predicted"/>
<feature type="region of interest" description="Disordered" evidence="1">
    <location>
        <begin position="90"/>
        <end position="109"/>
    </location>
</feature>
<evidence type="ECO:0000313" key="2">
    <source>
        <dbReference type="EMBL" id="KLU91223.1"/>
    </source>
</evidence>
<evidence type="ECO:0000256" key="1">
    <source>
        <dbReference type="SAM" id="MobiDB-lite"/>
    </source>
</evidence>
<name>A0A0H2U4Z2_MAGP6</name>
<feature type="compositionally biased region" description="Basic residues" evidence="1">
    <location>
        <begin position="1"/>
        <end position="14"/>
    </location>
</feature>
<dbReference type="VEuPathDB" id="FungiDB:MAPG_09745"/>
<sequence>RRRQSHGGHGGLRHRLVDGREALGQRPPPLEHRVGPVRLAPVGRRPPPRLGHERIQRRLEVQDGLAQRRQLVGLEGRVRRHVHVRAAAARLDHDEGRAQHVEDDLEVRRPGPVRRVHRGNQLKAV</sequence>
<reference evidence="2" key="2">
    <citation type="submission" date="2011-03" db="EMBL/GenBank/DDBJ databases">
        <title>Annotation of Magnaporthe poae ATCC 64411.</title>
        <authorList>
            <person name="Ma L.-J."/>
            <person name="Dead R."/>
            <person name="Young S.K."/>
            <person name="Zeng Q."/>
            <person name="Gargeya S."/>
            <person name="Fitzgerald M."/>
            <person name="Haas B."/>
            <person name="Abouelleil A."/>
            <person name="Alvarado L."/>
            <person name="Arachchi H.M."/>
            <person name="Berlin A."/>
            <person name="Brown A."/>
            <person name="Chapman S.B."/>
            <person name="Chen Z."/>
            <person name="Dunbar C."/>
            <person name="Freedman E."/>
            <person name="Gearin G."/>
            <person name="Gellesch M."/>
            <person name="Goldberg J."/>
            <person name="Griggs A."/>
            <person name="Gujja S."/>
            <person name="Heiman D."/>
            <person name="Howarth C."/>
            <person name="Larson L."/>
            <person name="Lui A."/>
            <person name="MacDonald P.J.P."/>
            <person name="Mehta T."/>
            <person name="Montmayeur A."/>
            <person name="Murphy C."/>
            <person name="Neiman D."/>
            <person name="Pearson M."/>
            <person name="Priest M."/>
            <person name="Roberts A."/>
            <person name="Saif S."/>
            <person name="Shea T."/>
            <person name="Shenoy N."/>
            <person name="Sisk P."/>
            <person name="Stolte C."/>
            <person name="Sykes S."/>
            <person name="Yandava C."/>
            <person name="Wortman J."/>
            <person name="Nusbaum C."/>
            <person name="Birren B."/>
        </authorList>
    </citation>
    <scope>NUCLEOTIDE SEQUENCE</scope>
    <source>
        <strain evidence="2">ATCC 64411</strain>
    </source>
</reference>
<feature type="non-terminal residue" evidence="2">
    <location>
        <position position="1"/>
    </location>
</feature>
<reference evidence="2" key="1">
    <citation type="submission" date="2010-05" db="EMBL/GenBank/DDBJ databases">
        <title>The Genome Sequence of Magnaporthe poae strain ATCC 64411.</title>
        <authorList>
            <consortium name="The Broad Institute Genome Sequencing Platform"/>
            <consortium name="Broad Institute Genome Sequencing Center for Infectious Disease"/>
            <person name="Ma L.-J."/>
            <person name="Dead R."/>
            <person name="Young S."/>
            <person name="Zeng Q."/>
            <person name="Koehrsen M."/>
            <person name="Alvarado L."/>
            <person name="Berlin A."/>
            <person name="Chapman S.B."/>
            <person name="Chen Z."/>
            <person name="Freedman E."/>
            <person name="Gellesch M."/>
            <person name="Goldberg J."/>
            <person name="Griggs A."/>
            <person name="Gujja S."/>
            <person name="Heilman E.R."/>
            <person name="Heiman D."/>
            <person name="Hepburn T."/>
            <person name="Howarth C."/>
            <person name="Jen D."/>
            <person name="Larson L."/>
            <person name="Mehta T."/>
            <person name="Neiman D."/>
            <person name="Pearson M."/>
            <person name="Roberts A."/>
            <person name="Saif S."/>
            <person name="Shea T."/>
            <person name="Shenoy N."/>
            <person name="Sisk P."/>
            <person name="Stolte C."/>
            <person name="Sykes S."/>
            <person name="Walk T."/>
            <person name="White J."/>
            <person name="Yandava C."/>
            <person name="Haas B."/>
            <person name="Nusbaum C."/>
            <person name="Birren B."/>
        </authorList>
    </citation>
    <scope>NUCLEOTIDE SEQUENCE</scope>
    <source>
        <strain evidence="2">ATCC 64411</strain>
    </source>
</reference>
<dbReference type="AlphaFoldDB" id="A0A0H2U4Z2"/>
<protein>
    <submittedName>
        <fullName evidence="2">Uncharacterized protein</fullName>
    </submittedName>
</protein>
<gene>
    <name evidence="2" type="ORF">MAPG_09745</name>
</gene>
<organism evidence="2">
    <name type="scientific">Magnaporthiopsis poae (strain ATCC 64411 / 73-15)</name>
    <name type="common">Kentucky bluegrass fungus</name>
    <name type="synonym">Magnaporthe poae</name>
    <dbReference type="NCBI Taxonomy" id="644358"/>
    <lineage>
        <taxon>Eukaryota</taxon>
        <taxon>Fungi</taxon>
        <taxon>Dikarya</taxon>
        <taxon>Ascomycota</taxon>
        <taxon>Pezizomycotina</taxon>
        <taxon>Sordariomycetes</taxon>
        <taxon>Sordariomycetidae</taxon>
        <taxon>Magnaporthales</taxon>
        <taxon>Magnaporthaceae</taxon>
        <taxon>Magnaporthiopsis</taxon>
    </lineage>
</organism>